<feature type="signal peptide" evidence="1">
    <location>
        <begin position="1"/>
        <end position="20"/>
    </location>
</feature>
<evidence type="ECO:0000256" key="1">
    <source>
        <dbReference type="SAM" id="SignalP"/>
    </source>
</evidence>
<keyword evidence="3" id="KW-1185">Reference proteome</keyword>
<protein>
    <submittedName>
        <fullName evidence="2">Uncharacterized protein</fullName>
    </submittedName>
</protein>
<gene>
    <name evidence="2" type="ORF">LMH87_007820</name>
</gene>
<reference evidence="2" key="1">
    <citation type="journal article" date="2023" name="Access Microbiol">
        <title>De-novo genome assembly for Akanthomyces muscarius, a biocontrol agent of insect agricultural pests.</title>
        <authorList>
            <person name="Erdos Z."/>
            <person name="Studholme D.J."/>
            <person name="Raymond B."/>
            <person name="Sharma M."/>
        </authorList>
    </citation>
    <scope>NUCLEOTIDE SEQUENCE</scope>
    <source>
        <strain evidence="2">Ve6</strain>
    </source>
</reference>
<proteinExistence type="predicted"/>
<dbReference type="KEGG" id="amus:LMH87_007820"/>
<organism evidence="2 3">
    <name type="scientific">Akanthomyces muscarius</name>
    <name type="common">Entomopathogenic fungus</name>
    <name type="synonym">Lecanicillium muscarium</name>
    <dbReference type="NCBI Taxonomy" id="2231603"/>
    <lineage>
        <taxon>Eukaryota</taxon>
        <taxon>Fungi</taxon>
        <taxon>Dikarya</taxon>
        <taxon>Ascomycota</taxon>
        <taxon>Pezizomycotina</taxon>
        <taxon>Sordariomycetes</taxon>
        <taxon>Hypocreomycetidae</taxon>
        <taxon>Hypocreales</taxon>
        <taxon>Cordycipitaceae</taxon>
        <taxon>Akanthomyces</taxon>
    </lineage>
</organism>
<name>A0A9W8UR14_AKAMU</name>
<dbReference type="RefSeq" id="XP_056057688.1">
    <property type="nucleotide sequence ID" value="XM_056199894.1"/>
</dbReference>
<dbReference type="EMBL" id="JAJHUN010000003">
    <property type="protein sequence ID" value="KAJ4159883.1"/>
    <property type="molecule type" value="Genomic_DNA"/>
</dbReference>
<evidence type="ECO:0000313" key="2">
    <source>
        <dbReference type="EMBL" id="KAJ4159883.1"/>
    </source>
</evidence>
<keyword evidence="1" id="KW-0732">Signal</keyword>
<dbReference type="Proteomes" id="UP001144673">
    <property type="component" value="Unassembled WGS sequence"/>
</dbReference>
<sequence length="66" mass="6689">MKSTQLAVIITGVLSTVALGESVVRAAPAPVEMDGCRCDSHGTYLCDPSSLHKAGGQCVKCGCHAG</sequence>
<feature type="chain" id="PRO_5040722975" evidence="1">
    <location>
        <begin position="21"/>
        <end position="66"/>
    </location>
</feature>
<accession>A0A9W8UR14</accession>
<dbReference type="AlphaFoldDB" id="A0A9W8UR14"/>
<dbReference type="GeneID" id="80894979"/>
<comment type="caution">
    <text evidence="2">The sequence shown here is derived from an EMBL/GenBank/DDBJ whole genome shotgun (WGS) entry which is preliminary data.</text>
</comment>
<evidence type="ECO:0000313" key="3">
    <source>
        <dbReference type="Proteomes" id="UP001144673"/>
    </source>
</evidence>